<dbReference type="SUPFAM" id="SSF55729">
    <property type="entry name" value="Acyl-CoA N-acyltransferases (Nat)"/>
    <property type="match status" value="1"/>
</dbReference>
<dbReference type="GO" id="GO:0016747">
    <property type="term" value="F:acyltransferase activity, transferring groups other than amino-acyl groups"/>
    <property type="evidence" value="ECO:0007669"/>
    <property type="project" value="InterPro"/>
</dbReference>
<evidence type="ECO:0000313" key="4">
    <source>
        <dbReference type="EMBL" id="AYN67780.1"/>
    </source>
</evidence>
<dbReference type="InterPro" id="IPR050832">
    <property type="entry name" value="Bact_Acetyltransf"/>
</dbReference>
<name>A0A3G2L698_9FLAO</name>
<evidence type="ECO:0000313" key="5">
    <source>
        <dbReference type="Proteomes" id="UP000276309"/>
    </source>
</evidence>
<dbReference type="KEGG" id="emar:D1013_10560"/>
<organism evidence="4 5">
    <name type="scientific">Euzebyella marina</name>
    <dbReference type="NCBI Taxonomy" id="1761453"/>
    <lineage>
        <taxon>Bacteria</taxon>
        <taxon>Pseudomonadati</taxon>
        <taxon>Bacteroidota</taxon>
        <taxon>Flavobacteriia</taxon>
        <taxon>Flavobacteriales</taxon>
        <taxon>Flavobacteriaceae</taxon>
        <taxon>Euzebyella</taxon>
    </lineage>
</organism>
<dbReference type="Proteomes" id="UP000276309">
    <property type="component" value="Chromosome"/>
</dbReference>
<dbReference type="RefSeq" id="WP_121848796.1">
    <property type="nucleotide sequence ID" value="NZ_CP032050.1"/>
</dbReference>
<keyword evidence="1 4" id="KW-0808">Transferase</keyword>
<keyword evidence="2" id="KW-0012">Acyltransferase</keyword>
<dbReference type="InterPro" id="IPR016181">
    <property type="entry name" value="Acyl_CoA_acyltransferase"/>
</dbReference>
<dbReference type="InterPro" id="IPR000182">
    <property type="entry name" value="GNAT_dom"/>
</dbReference>
<dbReference type="Gene3D" id="3.40.630.30">
    <property type="match status" value="1"/>
</dbReference>
<accession>A0A3G2L698</accession>
<gene>
    <name evidence="4" type="ORF">D1013_10560</name>
</gene>
<dbReference type="PANTHER" id="PTHR43877:SF2">
    <property type="entry name" value="AMINOALKYLPHOSPHONATE N-ACETYLTRANSFERASE-RELATED"/>
    <property type="match status" value="1"/>
</dbReference>
<evidence type="ECO:0000256" key="2">
    <source>
        <dbReference type="ARBA" id="ARBA00023315"/>
    </source>
</evidence>
<dbReference type="EMBL" id="CP032050">
    <property type="protein sequence ID" value="AYN67780.1"/>
    <property type="molecule type" value="Genomic_DNA"/>
</dbReference>
<dbReference type="Pfam" id="PF00583">
    <property type="entry name" value="Acetyltransf_1"/>
    <property type="match status" value="1"/>
</dbReference>
<dbReference type="AlphaFoldDB" id="A0A3G2L698"/>
<keyword evidence="5" id="KW-1185">Reference proteome</keyword>
<proteinExistence type="predicted"/>
<evidence type="ECO:0000256" key="1">
    <source>
        <dbReference type="ARBA" id="ARBA00022679"/>
    </source>
</evidence>
<sequence length="150" mass="17444">MNIRKAELNDLSEIVALLANDPLGRLRENFEKPLPKYYVKAFEVIEKDPHQFLMVLENVDSSILGTFQLSFIQYLTYRGGIRCQIEAVRIHQDHRGRGLGKYMFDWVIEFAKEKGAHVVQLTSDKNRTEALEFYKQLGFMASHEGMKLHL</sequence>
<feature type="domain" description="N-acetyltransferase" evidence="3">
    <location>
        <begin position="1"/>
        <end position="150"/>
    </location>
</feature>
<dbReference type="OrthoDB" id="9789603at2"/>
<dbReference type="PROSITE" id="PS51186">
    <property type="entry name" value="GNAT"/>
    <property type="match status" value="1"/>
</dbReference>
<evidence type="ECO:0000259" key="3">
    <source>
        <dbReference type="PROSITE" id="PS51186"/>
    </source>
</evidence>
<protein>
    <submittedName>
        <fullName evidence="4">GNAT family N-acetyltransferase</fullName>
    </submittedName>
</protein>
<reference evidence="4 5" key="1">
    <citation type="submission" date="2018-08" db="EMBL/GenBank/DDBJ databases">
        <title>The reduced genetic potential of extracellular carbohydrate catabolism in Euzebyella marina RN62, a Flavobacteriia bacterium isolated from the hadal water.</title>
        <authorList>
            <person name="Xue C."/>
        </authorList>
    </citation>
    <scope>NUCLEOTIDE SEQUENCE [LARGE SCALE GENOMIC DNA]</scope>
    <source>
        <strain evidence="4 5">RN62</strain>
    </source>
</reference>
<dbReference type="CDD" id="cd04301">
    <property type="entry name" value="NAT_SF"/>
    <property type="match status" value="1"/>
</dbReference>
<dbReference type="PANTHER" id="PTHR43877">
    <property type="entry name" value="AMINOALKYLPHOSPHONATE N-ACETYLTRANSFERASE-RELATED-RELATED"/>
    <property type="match status" value="1"/>
</dbReference>